<dbReference type="GO" id="GO:0036222">
    <property type="term" value="F:XTP diphosphatase activity"/>
    <property type="evidence" value="ECO:0007669"/>
    <property type="project" value="UniProtKB-UniRule"/>
</dbReference>
<dbReference type="InterPro" id="IPR002637">
    <property type="entry name" value="RdgB/HAM1"/>
</dbReference>
<evidence type="ECO:0000256" key="3">
    <source>
        <dbReference type="ARBA" id="ARBA00022723"/>
    </source>
</evidence>
<evidence type="ECO:0000256" key="2">
    <source>
        <dbReference type="ARBA" id="ARBA00011738"/>
    </source>
</evidence>
<comment type="catalytic activity">
    <reaction evidence="10">
        <text>ITP + H2O = IMP + diphosphate + H(+)</text>
        <dbReference type="Rhea" id="RHEA:29399"/>
        <dbReference type="ChEBI" id="CHEBI:15377"/>
        <dbReference type="ChEBI" id="CHEBI:15378"/>
        <dbReference type="ChEBI" id="CHEBI:33019"/>
        <dbReference type="ChEBI" id="CHEBI:58053"/>
        <dbReference type="ChEBI" id="CHEBI:61402"/>
        <dbReference type="EC" id="3.6.1.66"/>
    </reaction>
</comment>
<comment type="cofactor">
    <cofactor evidence="10">
        <name>Mg(2+)</name>
        <dbReference type="ChEBI" id="CHEBI:18420"/>
    </cofactor>
    <text evidence="10">Binds 1 Mg(2+) ion per subunit.</text>
</comment>
<dbReference type="InterPro" id="IPR020922">
    <property type="entry name" value="dITP/XTP_pyrophosphatase"/>
</dbReference>
<comment type="catalytic activity">
    <reaction evidence="9 10">
        <text>XTP + H2O = XMP + diphosphate + H(+)</text>
        <dbReference type="Rhea" id="RHEA:28610"/>
        <dbReference type="ChEBI" id="CHEBI:15377"/>
        <dbReference type="ChEBI" id="CHEBI:15378"/>
        <dbReference type="ChEBI" id="CHEBI:33019"/>
        <dbReference type="ChEBI" id="CHEBI:57464"/>
        <dbReference type="ChEBI" id="CHEBI:61314"/>
        <dbReference type="EC" id="3.6.1.66"/>
    </reaction>
</comment>
<reference evidence="12 13" key="1">
    <citation type="submission" date="2018-08" db="EMBL/GenBank/DDBJ databases">
        <title>Genomic Encyclopedia of Type Strains, Phase IV (KMG-IV): sequencing the most valuable type-strain genomes for metagenomic binning, comparative biology and taxonomic classification.</title>
        <authorList>
            <person name="Goeker M."/>
        </authorList>
    </citation>
    <scope>NUCLEOTIDE SEQUENCE [LARGE SCALE GENOMIC DNA]</scope>
    <source>
        <strain evidence="12 13">DSM 23923</strain>
    </source>
</reference>
<evidence type="ECO:0000313" key="13">
    <source>
        <dbReference type="Proteomes" id="UP000256388"/>
    </source>
</evidence>
<dbReference type="GO" id="GO:0017111">
    <property type="term" value="F:ribonucleoside triphosphate phosphatase activity"/>
    <property type="evidence" value="ECO:0007669"/>
    <property type="project" value="InterPro"/>
</dbReference>
<dbReference type="Gene3D" id="3.90.950.10">
    <property type="match status" value="1"/>
</dbReference>
<name>A0A347ZPU5_9CHLR</name>
<dbReference type="SUPFAM" id="SSF52972">
    <property type="entry name" value="ITPase-like"/>
    <property type="match status" value="1"/>
</dbReference>
<dbReference type="InterPro" id="IPR029001">
    <property type="entry name" value="ITPase-like_fam"/>
</dbReference>
<dbReference type="Pfam" id="PF01725">
    <property type="entry name" value="Ham1p_like"/>
    <property type="match status" value="1"/>
</dbReference>
<comment type="similarity">
    <text evidence="1 10 11">Belongs to the HAM1 NTPase family.</text>
</comment>
<dbReference type="NCBIfam" id="TIGR00042">
    <property type="entry name" value="RdgB/HAM1 family non-canonical purine NTP pyrophosphatase"/>
    <property type="match status" value="1"/>
</dbReference>
<feature type="binding site" evidence="10">
    <location>
        <begin position="182"/>
        <end position="183"/>
    </location>
    <ligand>
        <name>substrate</name>
    </ligand>
</feature>
<keyword evidence="7 10" id="KW-0546">Nucleotide metabolism</keyword>
<evidence type="ECO:0000256" key="6">
    <source>
        <dbReference type="ARBA" id="ARBA00022842"/>
    </source>
</evidence>
<feature type="binding site" evidence="10">
    <location>
        <position position="42"/>
    </location>
    <ligand>
        <name>Mg(2+)</name>
        <dbReference type="ChEBI" id="CHEBI:18420"/>
    </ligand>
</feature>
<evidence type="ECO:0000256" key="9">
    <source>
        <dbReference type="ARBA" id="ARBA00052017"/>
    </source>
</evidence>
<evidence type="ECO:0000256" key="1">
    <source>
        <dbReference type="ARBA" id="ARBA00008023"/>
    </source>
</evidence>
<feature type="binding site" evidence="10">
    <location>
        <position position="71"/>
    </location>
    <ligand>
        <name>Mg(2+)</name>
        <dbReference type="ChEBI" id="CHEBI:18420"/>
    </ligand>
</feature>
<evidence type="ECO:0000256" key="8">
    <source>
        <dbReference type="ARBA" id="ARBA00051875"/>
    </source>
</evidence>
<sequence>MTQKLLIATTNIGKRTEIFDLLKSLPFELLTPDDISLDMDVEENGTTYLANARLKAQTFCRASQLPTLADDAGLEVAALHGQPGLRSHRFTGDVNASDSDRRRFLLSKLEGKPRPWNARFVCAVVLALPNGRRYSCEDVCEGEIIPTERGDNGFGYDPIFYFPQEGQTMAELSLYEKNRISHRAKAIQGILPILKDIRV</sequence>
<evidence type="ECO:0000256" key="11">
    <source>
        <dbReference type="RuleBase" id="RU003781"/>
    </source>
</evidence>
<keyword evidence="6 10" id="KW-0460">Magnesium</keyword>
<dbReference type="FunFam" id="3.90.950.10:FF:000001">
    <property type="entry name" value="dITP/XTP pyrophosphatase"/>
    <property type="match status" value="1"/>
</dbReference>
<dbReference type="PANTHER" id="PTHR11067">
    <property type="entry name" value="INOSINE TRIPHOSPHATE PYROPHOSPHATASE/HAM1 PROTEIN"/>
    <property type="match status" value="1"/>
</dbReference>
<comment type="caution">
    <text evidence="12">The sequence shown here is derived from an EMBL/GenBank/DDBJ whole genome shotgun (WGS) entry which is preliminary data.</text>
</comment>
<dbReference type="GO" id="GO:0005829">
    <property type="term" value="C:cytosol"/>
    <property type="evidence" value="ECO:0007669"/>
    <property type="project" value="TreeGrafter"/>
</dbReference>
<evidence type="ECO:0000256" key="10">
    <source>
        <dbReference type="HAMAP-Rule" id="MF_01405"/>
    </source>
</evidence>
<comment type="subunit">
    <text evidence="2 10">Homodimer.</text>
</comment>
<dbReference type="PANTHER" id="PTHR11067:SF9">
    <property type="entry name" value="INOSINE TRIPHOSPHATE PYROPHOSPHATASE"/>
    <property type="match status" value="1"/>
</dbReference>
<dbReference type="CDD" id="cd00515">
    <property type="entry name" value="HAM1"/>
    <property type="match status" value="1"/>
</dbReference>
<gene>
    <name evidence="12" type="ORF">DFR64_3007</name>
</gene>
<dbReference type="GO" id="GO:0000166">
    <property type="term" value="F:nucleotide binding"/>
    <property type="evidence" value="ECO:0007669"/>
    <property type="project" value="UniProtKB-KW"/>
</dbReference>
<dbReference type="GO" id="GO:0009117">
    <property type="term" value="P:nucleotide metabolic process"/>
    <property type="evidence" value="ECO:0007669"/>
    <property type="project" value="UniProtKB-KW"/>
</dbReference>
<dbReference type="AlphaFoldDB" id="A0A347ZPU5"/>
<dbReference type="OrthoDB" id="9807456at2"/>
<dbReference type="EC" id="3.6.1.66" evidence="10"/>
<dbReference type="EMBL" id="QUMS01000006">
    <property type="protein sequence ID" value="REG04659.1"/>
    <property type="molecule type" value="Genomic_DNA"/>
</dbReference>
<dbReference type="GO" id="GO:0046872">
    <property type="term" value="F:metal ion binding"/>
    <property type="evidence" value="ECO:0007669"/>
    <property type="project" value="UniProtKB-KW"/>
</dbReference>
<accession>A0A347ZPU5</accession>
<feature type="binding site" evidence="10">
    <location>
        <begin position="154"/>
        <end position="157"/>
    </location>
    <ligand>
        <name>substrate</name>
    </ligand>
</feature>
<feature type="binding site" evidence="10">
    <location>
        <position position="177"/>
    </location>
    <ligand>
        <name>substrate</name>
    </ligand>
</feature>
<feature type="binding site" evidence="10">
    <location>
        <begin position="9"/>
        <end position="14"/>
    </location>
    <ligand>
        <name>substrate</name>
    </ligand>
</feature>
<keyword evidence="5 10" id="KW-0378">Hydrolase</keyword>
<evidence type="ECO:0000256" key="7">
    <source>
        <dbReference type="ARBA" id="ARBA00023080"/>
    </source>
</evidence>
<dbReference type="HAMAP" id="MF_01405">
    <property type="entry name" value="Non_canon_purine_NTPase"/>
    <property type="match status" value="1"/>
</dbReference>
<dbReference type="RefSeq" id="WP_116226255.1">
    <property type="nucleotide sequence ID" value="NZ_AP018437.1"/>
</dbReference>
<dbReference type="GO" id="GO:0009146">
    <property type="term" value="P:purine nucleoside triphosphate catabolic process"/>
    <property type="evidence" value="ECO:0007669"/>
    <property type="project" value="UniProtKB-UniRule"/>
</dbReference>
<dbReference type="GO" id="GO:0035870">
    <property type="term" value="F:dITP diphosphatase activity"/>
    <property type="evidence" value="ECO:0007669"/>
    <property type="project" value="UniProtKB-UniRule"/>
</dbReference>
<evidence type="ECO:0000256" key="5">
    <source>
        <dbReference type="ARBA" id="ARBA00022801"/>
    </source>
</evidence>
<evidence type="ECO:0000313" key="12">
    <source>
        <dbReference type="EMBL" id="REG04659.1"/>
    </source>
</evidence>
<comment type="catalytic activity">
    <reaction evidence="8 10">
        <text>dITP + H2O = dIMP + diphosphate + H(+)</text>
        <dbReference type="Rhea" id="RHEA:28342"/>
        <dbReference type="ChEBI" id="CHEBI:15377"/>
        <dbReference type="ChEBI" id="CHEBI:15378"/>
        <dbReference type="ChEBI" id="CHEBI:33019"/>
        <dbReference type="ChEBI" id="CHEBI:61194"/>
        <dbReference type="ChEBI" id="CHEBI:61382"/>
        <dbReference type="EC" id="3.6.1.66"/>
    </reaction>
</comment>
<keyword evidence="13" id="KW-1185">Reference proteome</keyword>
<organism evidence="12 13">
    <name type="scientific">Pelolinea submarina</name>
    <dbReference type="NCBI Taxonomy" id="913107"/>
    <lineage>
        <taxon>Bacteria</taxon>
        <taxon>Bacillati</taxon>
        <taxon>Chloroflexota</taxon>
        <taxon>Anaerolineae</taxon>
        <taxon>Anaerolineales</taxon>
        <taxon>Anaerolineaceae</taxon>
        <taxon>Pelolinea</taxon>
    </lineage>
</organism>
<feature type="binding site" evidence="10">
    <location>
        <position position="72"/>
    </location>
    <ligand>
        <name>substrate</name>
    </ligand>
</feature>
<proteinExistence type="inferred from homology"/>
<keyword evidence="4 10" id="KW-0547">Nucleotide-binding</keyword>
<keyword evidence="3 10" id="KW-0479">Metal-binding</keyword>
<protein>
    <recommendedName>
        <fullName evidence="10">dITP/XTP pyrophosphatase</fullName>
        <ecNumber evidence="10">3.6.1.66</ecNumber>
    </recommendedName>
    <alternativeName>
        <fullName evidence="10">Non-canonical purine NTP pyrophosphatase</fullName>
    </alternativeName>
    <alternativeName>
        <fullName evidence="10">Non-standard purine NTP pyrophosphatase</fullName>
    </alternativeName>
    <alternativeName>
        <fullName evidence="10">Nucleoside-triphosphate diphosphatase</fullName>
    </alternativeName>
    <alternativeName>
        <fullName evidence="10">Nucleoside-triphosphate pyrophosphatase</fullName>
        <shortName evidence="10">NTPase</shortName>
    </alternativeName>
</protein>
<feature type="active site" description="Proton acceptor" evidence="10">
    <location>
        <position position="71"/>
    </location>
</feature>
<evidence type="ECO:0000256" key="4">
    <source>
        <dbReference type="ARBA" id="ARBA00022741"/>
    </source>
</evidence>
<dbReference type="GO" id="GO:0036220">
    <property type="term" value="F:ITP diphosphatase activity"/>
    <property type="evidence" value="ECO:0007669"/>
    <property type="project" value="UniProtKB-UniRule"/>
</dbReference>
<dbReference type="Proteomes" id="UP000256388">
    <property type="component" value="Unassembled WGS sequence"/>
</dbReference>
<comment type="function">
    <text evidence="10">Pyrophosphatase that catalyzes the hydrolysis of nucleoside triphosphates to their monophosphate derivatives, with a high preference for the non-canonical purine nucleotides XTP (xanthosine triphosphate), dITP (deoxyinosine triphosphate) and ITP. Seems to function as a house-cleaning enzyme that removes non-canonical purine nucleotides from the nucleotide pool, thus preventing their incorporation into DNA/RNA and avoiding chromosomal lesions.</text>
</comment>